<dbReference type="GO" id="GO:0005524">
    <property type="term" value="F:ATP binding"/>
    <property type="evidence" value="ECO:0007669"/>
    <property type="project" value="UniProtKB-KW"/>
</dbReference>
<dbReference type="PANTHER" id="PTHR43289:SF6">
    <property type="entry name" value="SERINE_THREONINE-PROTEIN KINASE NEKL-3"/>
    <property type="match status" value="1"/>
</dbReference>
<reference evidence="9" key="1">
    <citation type="submission" date="2018-06" db="EMBL/GenBank/DDBJ databases">
        <authorList>
            <person name="Zhirakovskaya E."/>
        </authorList>
    </citation>
    <scope>NUCLEOTIDE SEQUENCE</scope>
</reference>
<feature type="domain" description="PASTA" evidence="8">
    <location>
        <begin position="425"/>
        <end position="492"/>
    </location>
</feature>
<evidence type="ECO:0000313" key="9">
    <source>
        <dbReference type="EMBL" id="VAW08954.1"/>
    </source>
</evidence>
<name>A0A3B0TJZ0_9ZZZZ</name>
<dbReference type="FunFam" id="1.10.510.10:FF:000021">
    <property type="entry name" value="Serine/threonine protein kinase"/>
    <property type="match status" value="1"/>
</dbReference>
<evidence type="ECO:0000256" key="6">
    <source>
        <dbReference type="ARBA" id="ARBA00022840"/>
    </source>
</evidence>
<dbReference type="PROSITE" id="PS00108">
    <property type="entry name" value="PROTEIN_KINASE_ST"/>
    <property type="match status" value="1"/>
</dbReference>
<dbReference type="PROSITE" id="PS51178">
    <property type="entry name" value="PASTA"/>
    <property type="match status" value="5"/>
</dbReference>
<gene>
    <name evidence="9" type="ORF">MNBD_ACTINO02-1654</name>
</gene>
<feature type="non-terminal residue" evidence="9">
    <location>
        <position position="713"/>
    </location>
</feature>
<organism evidence="9">
    <name type="scientific">hydrothermal vent metagenome</name>
    <dbReference type="NCBI Taxonomy" id="652676"/>
    <lineage>
        <taxon>unclassified sequences</taxon>
        <taxon>metagenomes</taxon>
        <taxon>ecological metagenomes</taxon>
    </lineage>
</organism>
<feature type="domain" description="PASTA" evidence="8">
    <location>
        <begin position="493"/>
        <end position="560"/>
    </location>
</feature>
<dbReference type="NCBIfam" id="NF033483">
    <property type="entry name" value="PknB_PASTA_kin"/>
    <property type="match status" value="1"/>
</dbReference>
<keyword evidence="4" id="KW-0547">Nucleotide-binding</keyword>
<dbReference type="Gene3D" id="3.30.200.20">
    <property type="entry name" value="Phosphorylase Kinase, domain 1"/>
    <property type="match status" value="1"/>
</dbReference>
<dbReference type="PROSITE" id="PS50011">
    <property type="entry name" value="PROTEIN_KINASE_DOM"/>
    <property type="match status" value="1"/>
</dbReference>
<dbReference type="GO" id="GO:0004674">
    <property type="term" value="F:protein serine/threonine kinase activity"/>
    <property type="evidence" value="ECO:0007669"/>
    <property type="project" value="UniProtKB-KW"/>
</dbReference>
<sequence>MADVWEAEDQLLNRRVAVKMLHPQFARDEAFVSRFRKEAQNAANLTHPNIVAIYDWGEEGDTYFMVMELIDGRTLRDVLRSEGAFLARRAVEIAAESAAALTVAHEAGVFHRDVKSGNILLTSDGSVKVTDFGIARALDDSEELTKTGAVIGTATYFSPEQAQGLPADGRSDIYSLGVVLFELVTGQPPFSGESPVAVAYQHVSELAPPASSINPDVPAALEMIIEKCLEKDPASRYQTAIELRNDLLRFLRGENPIAAPAAAPPPLIPVGYEPQAPIEPTPQPDAATQVIHTAYTANQPPPPPTATPDEVGRHVSYPPPPGEKESQLTYILMVVGLVAVLALGLFFLSRVMSPPEPVVAEVVVPSLAGQADNDAFATLQELDLKVRRSLEFSASVDAGLVIKTNPAAGERVLPGTLVEVSISKGEQTDKIPSLVDQNIDDAKRSIVANGFVVGTITIDETSGAEEGTVLRQSPLPATDHPAGTSIDLVVSGGPFAVLIPDVTNMTEESATLTLNRAGFSDIQVVEEFSLDVPENLVIRSEPGADNLQDRKRPVVIVLSLGPEPFALPDFVGLTVQDAQNLASQRGLTMILDTETVEVTAASGLGGLIASQDVAKDTEVRAGDTITLTLGVLIQVAMPNLMGMTVDDARSALALIGLQLEVLGDSDVAPDSGLVGLIADQIPNPGDLIDDGTTVGVWIGVLPPTTTTSTTTTT</sequence>
<feature type="domain" description="PASTA" evidence="8">
    <location>
        <begin position="561"/>
        <end position="631"/>
    </location>
</feature>
<feature type="domain" description="PASTA" evidence="8">
    <location>
        <begin position="634"/>
        <end position="700"/>
    </location>
</feature>
<evidence type="ECO:0000256" key="4">
    <source>
        <dbReference type="ARBA" id="ARBA00022741"/>
    </source>
</evidence>
<keyword evidence="1" id="KW-0723">Serine/threonine-protein kinase</keyword>
<evidence type="ECO:0000256" key="3">
    <source>
        <dbReference type="ARBA" id="ARBA00022737"/>
    </source>
</evidence>
<feature type="domain" description="PASTA" evidence="8">
    <location>
        <begin position="358"/>
        <end position="424"/>
    </location>
</feature>
<keyword evidence="3" id="KW-0677">Repeat</keyword>
<keyword evidence="6" id="KW-0067">ATP-binding</keyword>
<dbReference type="InterPro" id="IPR011009">
    <property type="entry name" value="Kinase-like_dom_sf"/>
</dbReference>
<dbReference type="Pfam" id="PF03793">
    <property type="entry name" value="PASTA"/>
    <property type="match status" value="5"/>
</dbReference>
<dbReference type="SUPFAM" id="SSF56112">
    <property type="entry name" value="Protein kinase-like (PK-like)"/>
    <property type="match status" value="1"/>
</dbReference>
<evidence type="ECO:0000256" key="2">
    <source>
        <dbReference type="ARBA" id="ARBA00022679"/>
    </source>
</evidence>
<feature type="domain" description="Protein kinase" evidence="7">
    <location>
        <begin position="1"/>
        <end position="248"/>
    </location>
</feature>
<dbReference type="CDD" id="cd06577">
    <property type="entry name" value="PASTA_pknB"/>
    <property type="match status" value="5"/>
</dbReference>
<dbReference type="SMART" id="SM00740">
    <property type="entry name" value="PASTA"/>
    <property type="match status" value="5"/>
</dbReference>
<dbReference type="AlphaFoldDB" id="A0A3B0TJZ0"/>
<dbReference type="Gene3D" id="1.10.510.10">
    <property type="entry name" value="Transferase(Phosphotransferase) domain 1"/>
    <property type="match status" value="1"/>
</dbReference>
<accession>A0A3B0TJZ0</accession>
<dbReference type="InterPro" id="IPR005543">
    <property type="entry name" value="PASTA_dom"/>
</dbReference>
<dbReference type="SUPFAM" id="SSF54184">
    <property type="entry name" value="Penicillin-binding protein 2x (pbp-2x), c-terminal domain"/>
    <property type="match status" value="2"/>
</dbReference>
<protein>
    <submittedName>
        <fullName evidence="9">Serine/threonine-protein kinase PknB</fullName>
        <ecNumber evidence="9">2.7.11.1</ecNumber>
    </submittedName>
</protein>
<keyword evidence="2 9" id="KW-0808">Transferase</keyword>
<evidence type="ECO:0000259" key="8">
    <source>
        <dbReference type="PROSITE" id="PS51178"/>
    </source>
</evidence>
<evidence type="ECO:0000256" key="1">
    <source>
        <dbReference type="ARBA" id="ARBA00022527"/>
    </source>
</evidence>
<evidence type="ECO:0000259" key="7">
    <source>
        <dbReference type="PROSITE" id="PS50011"/>
    </source>
</evidence>
<dbReference type="InterPro" id="IPR000719">
    <property type="entry name" value="Prot_kinase_dom"/>
</dbReference>
<evidence type="ECO:0000256" key="5">
    <source>
        <dbReference type="ARBA" id="ARBA00022777"/>
    </source>
</evidence>
<dbReference type="CDD" id="cd14014">
    <property type="entry name" value="STKc_PknB_like"/>
    <property type="match status" value="1"/>
</dbReference>
<dbReference type="SMART" id="SM00220">
    <property type="entry name" value="S_TKc"/>
    <property type="match status" value="1"/>
</dbReference>
<dbReference type="EC" id="2.7.11.1" evidence="9"/>
<dbReference type="PANTHER" id="PTHR43289">
    <property type="entry name" value="MITOGEN-ACTIVATED PROTEIN KINASE KINASE KINASE 20-RELATED"/>
    <property type="match status" value="1"/>
</dbReference>
<proteinExistence type="predicted"/>
<dbReference type="Pfam" id="PF00069">
    <property type="entry name" value="Pkinase"/>
    <property type="match status" value="1"/>
</dbReference>
<dbReference type="EMBL" id="UOEK01000510">
    <property type="protein sequence ID" value="VAW08954.1"/>
    <property type="molecule type" value="Genomic_DNA"/>
</dbReference>
<keyword evidence="5 9" id="KW-0418">Kinase</keyword>
<dbReference type="Gene3D" id="3.30.10.20">
    <property type="match status" value="5"/>
</dbReference>
<dbReference type="InterPro" id="IPR008271">
    <property type="entry name" value="Ser/Thr_kinase_AS"/>
</dbReference>